<dbReference type="SUPFAM" id="SSF161098">
    <property type="entry name" value="MetI-like"/>
    <property type="match status" value="1"/>
</dbReference>
<comment type="subcellular location">
    <subcellularLocation>
        <location evidence="1 8">Cell membrane</location>
        <topology evidence="1 8">Multi-pass membrane protein</topology>
    </subcellularLocation>
</comment>
<organism evidence="10 11">
    <name type="scientific">Canibacter oris</name>
    <dbReference type="NCBI Taxonomy" id="1365628"/>
    <lineage>
        <taxon>Bacteria</taxon>
        <taxon>Bacillati</taxon>
        <taxon>Actinomycetota</taxon>
        <taxon>Actinomycetes</taxon>
        <taxon>Micrococcales</taxon>
        <taxon>Microbacteriaceae</taxon>
        <taxon>Canibacter</taxon>
    </lineage>
</organism>
<dbReference type="NCBIfam" id="TIGR01726">
    <property type="entry name" value="HEQRo_perm_3TM"/>
    <property type="match status" value="1"/>
</dbReference>
<keyword evidence="3" id="KW-1003">Cell membrane</keyword>
<keyword evidence="6 8" id="KW-1133">Transmembrane helix</keyword>
<dbReference type="PANTHER" id="PTHR30614">
    <property type="entry name" value="MEMBRANE COMPONENT OF AMINO ACID ABC TRANSPORTER"/>
    <property type="match status" value="1"/>
</dbReference>
<feature type="transmembrane region" description="Helical" evidence="8">
    <location>
        <begin position="71"/>
        <end position="98"/>
    </location>
</feature>
<reference evidence="10" key="1">
    <citation type="submission" date="2020-08" db="EMBL/GenBank/DDBJ databases">
        <title>Sequencing the genomes of 1000 actinobacteria strains.</title>
        <authorList>
            <person name="Klenk H.-P."/>
        </authorList>
    </citation>
    <scope>NUCLEOTIDE SEQUENCE [LARGE SCALE GENOMIC DNA]</scope>
    <source>
        <strain evidence="10">DSM 27064</strain>
    </source>
</reference>
<dbReference type="InterPro" id="IPR010065">
    <property type="entry name" value="AA_ABC_transptr_permease_3TM"/>
</dbReference>
<evidence type="ECO:0000259" key="9">
    <source>
        <dbReference type="PROSITE" id="PS50928"/>
    </source>
</evidence>
<feature type="transmembrane region" description="Helical" evidence="8">
    <location>
        <begin position="33"/>
        <end position="51"/>
    </location>
</feature>
<evidence type="ECO:0000256" key="2">
    <source>
        <dbReference type="ARBA" id="ARBA00022448"/>
    </source>
</evidence>
<dbReference type="Proteomes" id="UP000571183">
    <property type="component" value="Unassembled WGS sequence"/>
</dbReference>
<name>A0A840DD45_9MICO</name>
<feature type="transmembrane region" description="Helical" evidence="8">
    <location>
        <begin position="110"/>
        <end position="133"/>
    </location>
</feature>
<dbReference type="EMBL" id="JACIFD010000005">
    <property type="protein sequence ID" value="MBB4071381.1"/>
    <property type="molecule type" value="Genomic_DNA"/>
</dbReference>
<dbReference type="GO" id="GO:0043190">
    <property type="term" value="C:ATP-binding cassette (ABC) transporter complex"/>
    <property type="evidence" value="ECO:0007669"/>
    <property type="project" value="InterPro"/>
</dbReference>
<evidence type="ECO:0000256" key="5">
    <source>
        <dbReference type="ARBA" id="ARBA00022970"/>
    </source>
</evidence>
<evidence type="ECO:0000313" key="11">
    <source>
        <dbReference type="Proteomes" id="UP000571183"/>
    </source>
</evidence>
<feature type="domain" description="ABC transmembrane type-1" evidence="9">
    <location>
        <begin position="75"/>
        <end position="282"/>
    </location>
</feature>
<evidence type="ECO:0000256" key="1">
    <source>
        <dbReference type="ARBA" id="ARBA00004651"/>
    </source>
</evidence>
<keyword evidence="7 8" id="KW-0472">Membrane</keyword>
<evidence type="ECO:0000313" key="10">
    <source>
        <dbReference type="EMBL" id="MBB4071381.1"/>
    </source>
</evidence>
<protein>
    <submittedName>
        <fullName evidence="10">Polar amino acid transport system permease protein</fullName>
    </submittedName>
</protein>
<proteinExistence type="inferred from homology"/>
<sequence length="340" mass="37279">MSHLQHAGGAAHSAVHAEPEPIKAIPVRHPWRTVFAAVVLIAVALFLYDAAFNRPVYSWDVVAKYIFDVRILSGIGYTLQLTVYAMIIGVALGITMAVMRMSPNPVMRSIAWVFLWLFRGTPVYVQLVMWGMVPVIYKTISLGIPFTDAVFEITTKDILSYFVLAVIGLALNEAAYMAEIVRAGLMSVDKGQNEAAIALGLGWWHTMSRIVLPQAMRVIIPPTGNELISMLKTTSLVVAVPFTLDLYSRARDISAVNYKPVPLLIVASLWYLLVTSILMVGQYYLERHFAKGVGERPQVQKPTVETGAISVIGTAEDHAMLAAADNAAASQTPPRQEGKQ</sequence>
<keyword evidence="5" id="KW-0029">Amino-acid transport</keyword>
<dbReference type="GO" id="GO:0006865">
    <property type="term" value="P:amino acid transport"/>
    <property type="evidence" value="ECO:0007669"/>
    <property type="project" value="UniProtKB-KW"/>
</dbReference>
<keyword evidence="11" id="KW-1185">Reference proteome</keyword>
<dbReference type="FunFam" id="1.10.3720.10:FF:000006">
    <property type="entry name" value="Glutamate/aspartate ABC transporter, permease protein GltK"/>
    <property type="match status" value="1"/>
</dbReference>
<comment type="similarity">
    <text evidence="8">Belongs to the binding-protein-dependent transport system permease family.</text>
</comment>
<dbReference type="InterPro" id="IPR043429">
    <property type="entry name" value="ArtM/GltK/GlnP/TcyL/YhdX-like"/>
</dbReference>
<feature type="transmembrane region" description="Helical" evidence="8">
    <location>
        <begin position="264"/>
        <end position="285"/>
    </location>
</feature>
<dbReference type="GO" id="GO:0022857">
    <property type="term" value="F:transmembrane transporter activity"/>
    <property type="evidence" value="ECO:0007669"/>
    <property type="project" value="InterPro"/>
</dbReference>
<evidence type="ECO:0000256" key="6">
    <source>
        <dbReference type="ARBA" id="ARBA00022989"/>
    </source>
</evidence>
<comment type="caution">
    <text evidence="10">The sequence shown here is derived from an EMBL/GenBank/DDBJ whole genome shotgun (WGS) entry which is preliminary data.</text>
</comment>
<dbReference type="InterPro" id="IPR000515">
    <property type="entry name" value="MetI-like"/>
</dbReference>
<evidence type="ECO:0000256" key="7">
    <source>
        <dbReference type="ARBA" id="ARBA00023136"/>
    </source>
</evidence>
<dbReference type="Pfam" id="PF00528">
    <property type="entry name" value="BPD_transp_1"/>
    <property type="match status" value="1"/>
</dbReference>
<evidence type="ECO:0000256" key="3">
    <source>
        <dbReference type="ARBA" id="ARBA00022475"/>
    </source>
</evidence>
<evidence type="ECO:0000256" key="8">
    <source>
        <dbReference type="RuleBase" id="RU363032"/>
    </source>
</evidence>
<dbReference type="Gene3D" id="1.10.3720.10">
    <property type="entry name" value="MetI-like"/>
    <property type="match status" value="1"/>
</dbReference>
<dbReference type="AlphaFoldDB" id="A0A840DD45"/>
<dbReference type="CDD" id="cd06261">
    <property type="entry name" value="TM_PBP2"/>
    <property type="match status" value="1"/>
</dbReference>
<dbReference type="InterPro" id="IPR035906">
    <property type="entry name" value="MetI-like_sf"/>
</dbReference>
<evidence type="ECO:0000256" key="4">
    <source>
        <dbReference type="ARBA" id="ARBA00022692"/>
    </source>
</evidence>
<feature type="transmembrane region" description="Helical" evidence="8">
    <location>
        <begin position="158"/>
        <end position="178"/>
    </location>
</feature>
<keyword evidence="4 8" id="KW-0812">Transmembrane</keyword>
<dbReference type="PANTHER" id="PTHR30614:SF0">
    <property type="entry name" value="L-CYSTINE TRANSPORT SYSTEM PERMEASE PROTEIN TCYL"/>
    <property type="match status" value="1"/>
</dbReference>
<gene>
    <name evidence="10" type="ORF">F5897_000678</name>
</gene>
<keyword evidence="2 8" id="KW-0813">Transport</keyword>
<accession>A0A840DD45</accession>
<dbReference type="PROSITE" id="PS50928">
    <property type="entry name" value="ABC_TM1"/>
    <property type="match status" value="1"/>
</dbReference>
<dbReference type="RefSeq" id="WP_124825036.1">
    <property type="nucleotide sequence ID" value="NZ_JACIFD010000005.1"/>
</dbReference>